<dbReference type="OrthoDB" id="2142724at2759"/>
<feature type="non-terminal residue" evidence="1">
    <location>
        <position position="1"/>
    </location>
</feature>
<gene>
    <name evidence="1" type="ORF">BDN71DRAFT_1364467</name>
</gene>
<organism evidence="1 2">
    <name type="scientific">Pleurotus eryngii</name>
    <name type="common">Boletus of the steppes</name>
    <dbReference type="NCBI Taxonomy" id="5323"/>
    <lineage>
        <taxon>Eukaryota</taxon>
        <taxon>Fungi</taxon>
        <taxon>Dikarya</taxon>
        <taxon>Basidiomycota</taxon>
        <taxon>Agaricomycotina</taxon>
        <taxon>Agaricomycetes</taxon>
        <taxon>Agaricomycetidae</taxon>
        <taxon>Agaricales</taxon>
        <taxon>Pleurotineae</taxon>
        <taxon>Pleurotaceae</taxon>
        <taxon>Pleurotus</taxon>
    </lineage>
</organism>
<evidence type="ECO:0000313" key="2">
    <source>
        <dbReference type="Proteomes" id="UP000807025"/>
    </source>
</evidence>
<feature type="non-terminal residue" evidence="1">
    <location>
        <position position="64"/>
    </location>
</feature>
<accession>A0A9P5ZYX4</accession>
<evidence type="ECO:0008006" key="3">
    <source>
        <dbReference type="Google" id="ProtNLM"/>
    </source>
</evidence>
<comment type="caution">
    <text evidence="1">The sequence shown here is derived from an EMBL/GenBank/DDBJ whole genome shotgun (WGS) entry which is preliminary data.</text>
</comment>
<dbReference type="Proteomes" id="UP000807025">
    <property type="component" value="Unassembled WGS sequence"/>
</dbReference>
<protein>
    <recommendedName>
        <fullName evidence="3">Tc1-like transposase DDE domain-containing protein</fullName>
    </recommendedName>
</protein>
<dbReference type="AlphaFoldDB" id="A0A9P5ZYX4"/>
<name>A0A9P5ZYX4_PLEER</name>
<sequence length="64" mass="7049">ILPAISLDGILSVDIVKGSFNKIKFACFINGLLDQMNPYSLPNSVIVMDNCCIHKDPCILEIIK</sequence>
<dbReference type="EMBL" id="MU154551">
    <property type="protein sequence ID" value="KAF9496519.1"/>
    <property type="molecule type" value="Genomic_DNA"/>
</dbReference>
<reference evidence="1" key="1">
    <citation type="submission" date="2020-11" db="EMBL/GenBank/DDBJ databases">
        <authorList>
            <consortium name="DOE Joint Genome Institute"/>
            <person name="Ahrendt S."/>
            <person name="Riley R."/>
            <person name="Andreopoulos W."/>
            <person name="Labutti K."/>
            <person name="Pangilinan J."/>
            <person name="Ruiz-Duenas F.J."/>
            <person name="Barrasa J.M."/>
            <person name="Sanchez-Garcia M."/>
            <person name="Camarero S."/>
            <person name="Miyauchi S."/>
            <person name="Serrano A."/>
            <person name="Linde D."/>
            <person name="Babiker R."/>
            <person name="Drula E."/>
            <person name="Ayuso-Fernandez I."/>
            <person name="Pacheco R."/>
            <person name="Padilla G."/>
            <person name="Ferreira P."/>
            <person name="Barriuso J."/>
            <person name="Kellner H."/>
            <person name="Castanera R."/>
            <person name="Alfaro M."/>
            <person name="Ramirez L."/>
            <person name="Pisabarro A.G."/>
            <person name="Kuo A."/>
            <person name="Tritt A."/>
            <person name="Lipzen A."/>
            <person name="He G."/>
            <person name="Yan M."/>
            <person name="Ng V."/>
            <person name="Cullen D."/>
            <person name="Martin F."/>
            <person name="Rosso M.-N."/>
            <person name="Henrissat B."/>
            <person name="Hibbett D."/>
            <person name="Martinez A.T."/>
            <person name="Grigoriev I.V."/>
        </authorList>
    </citation>
    <scope>NUCLEOTIDE SEQUENCE</scope>
    <source>
        <strain evidence="1">ATCC 90797</strain>
    </source>
</reference>
<keyword evidence="2" id="KW-1185">Reference proteome</keyword>
<evidence type="ECO:0000313" key="1">
    <source>
        <dbReference type="EMBL" id="KAF9496519.1"/>
    </source>
</evidence>
<proteinExistence type="predicted"/>